<sequence>MLLLSILHSSAVCSAEGWALHKNKSGIKIYQKKHSTGLVEIKAKMELKSNINDFRALLEDTKNAYKWLDNVVSVKVLKRLSETENLVYSEFEAPWPVNNRDMFIHSKYQYNADGSLVIKMKTAEPNLIKGFKKNKENVLITEVIAHWQLTPLTPQRLEIIYIAYANPGGVLPNWLINQVALSGAYNTFEKLRLQLRPKS</sequence>
<dbReference type="InterPro" id="IPR028347">
    <property type="entry name" value="START_dom_prot"/>
</dbReference>
<evidence type="ECO:0000313" key="3">
    <source>
        <dbReference type="Proteomes" id="UP000198862"/>
    </source>
</evidence>
<dbReference type="PROSITE" id="PS50848">
    <property type="entry name" value="START"/>
    <property type="match status" value="1"/>
</dbReference>
<protein>
    <submittedName>
        <fullName evidence="2">START domain-containing protein</fullName>
    </submittedName>
</protein>
<dbReference type="PANTHER" id="PTHR19308">
    <property type="entry name" value="PHOSPHATIDYLCHOLINE TRANSFER PROTEIN"/>
    <property type="match status" value="1"/>
</dbReference>
<dbReference type="Gene3D" id="3.30.530.20">
    <property type="match status" value="1"/>
</dbReference>
<name>A0A1I1J7S4_9GAMM</name>
<dbReference type="GO" id="GO:0005737">
    <property type="term" value="C:cytoplasm"/>
    <property type="evidence" value="ECO:0007669"/>
    <property type="project" value="UniProtKB-ARBA"/>
</dbReference>
<proteinExistence type="predicted"/>
<feature type="domain" description="START" evidence="1">
    <location>
        <begin position="16"/>
        <end position="199"/>
    </location>
</feature>
<keyword evidence="3" id="KW-1185">Reference proteome</keyword>
<dbReference type="InterPro" id="IPR051213">
    <property type="entry name" value="START_lipid_transfer"/>
</dbReference>
<reference evidence="2 3" key="1">
    <citation type="submission" date="2016-10" db="EMBL/GenBank/DDBJ databases">
        <authorList>
            <person name="de Groot N.N."/>
        </authorList>
    </citation>
    <scope>NUCLEOTIDE SEQUENCE [LARGE SCALE GENOMIC DNA]</scope>
    <source>
        <strain evidence="2 3">DSM 6059</strain>
    </source>
</reference>
<dbReference type="AlphaFoldDB" id="A0A1I1J7S4"/>
<dbReference type="InterPro" id="IPR002913">
    <property type="entry name" value="START_lipid-bd_dom"/>
</dbReference>
<dbReference type="PANTHER" id="PTHR19308:SF14">
    <property type="entry name" value="START DOMAIN-CONTAINING PROTEIN"/>
    <property type="match status" value="1"/>
</dbReference>
<dbReference type="EMBL" id="FOLO01000009">
    <property type="protein sequence ID" value="SFC44669.1"/>
    <property type="molecule type" value="Genomic_DNA"/>
</dbReference>
<dbReference type="STRING" id="1123010.SAMN02745724_01688"/>
<dbReference type="Proteomes" id="UP000198862">
    <property type="component" value="Unassembled WGS sequence"/>
</dbReference>
<organism evidence="2 3">
    <name type="scientific">Pseudoalteromonas denitrificans DSM 6059</name>
    <dbReference type="NCBI Taxonomy" id="1123010"/>
    <lineage>
        <taxon>Bacteria</taxon>
        <taxon>Pseudomonadati</taxon>
        <taxon>Pseudomonadota</taxon>
        <taxon>Gammaproteobacteria</taxon>
        <taxon>Alteromonadales</taxon>
        <taxon>Pseudoalteromonadaceae</taxon>
        <taxon>Pseudoalteromonas</taxon>
    </lineage>
</organism>
<dbReference type="GO" id="GO:0008289">
    <property type="term" value="F:lipid binding"/>
    <property type="evidence" value="ECO:0007669"/>
    <property type="project" value="InterPro"/>
</dbReference>
<gene>
    <name evidence="2" type="ORF">SAMN02745724_01688</name>
</gene>
<dbReference type="SUPFAM" id="SSF55961">
    <property type="entry name" value="Bet v1-like"/>
    <property type="match status" value="1"/>
</dbReference>
<evidence type="ECO:0000313" key="2">
    <source>
        <dbReference type="EMBL" id="SFC44669.1"/>
    </source>
</evidence>
<dbReference type="PIRSF" id="PIRSF039033">
    <property type="entry name" value="START_dom"/>
    <property type="match status" value="1"/>
</dbReference>
<accession>A0A1I1J7S4</accession>
<evidence type="ECO:0000259" key="1">
    <source>
        <dbReference type="PROSITE" id="PS50848"/>
    </source>
</evidence>
<dbReference type="Pfam" id="PF01852">
    <property type="entry name" value="START"/>
    <property type="match status" value="1"/>
</dbReference>
<dbReference type="InterPro" id="IPR023393">
    <property type="entry name" value="START-like_dom_sf"/>
</dbReference>
<dbReference type="CDD" id="cd08876">
    <property type="entry name" value="START_1"/>
    <property type="match status" value="1"/>
</dbReference>